<comment type="caution">
    <text evidence="2">The sequence shown here is derived from an EMBL/GenBank/DDBJ whole genome shotgun (WGS) entry which is preliminary data.</text>
</comment>
<proteinExistence type="predicted"/>
<dbReference type="InterPro" id="IPR045249">
    <property type="entry name" value="HARBI1-like"/>
</dbReference>
<name>A0A5A7VGK8_CUCMM</name>
<evidence type="ECO:0000259" key="1">
    <source>
        <dbReference type="Pfam" id="PF26138"/>
    </source>
</evidence>
<dbReference type="PANTHER" id="PTHR22930">
    <property type="match status" value="1"/>
</dbReference>
<feature type="domain" description="DUF8040" evidence="1">
    <location>
        <begin position="1"/>
        <end position="70"/>
    </location>
</feature>
<gene>
    <name evidence="2" type="ORF">E6C27_scaffold21G005380</name>
</gene>
<evidence type="ECO:0000313" key="2">
    <source>
        <dbReference type="EMBL" id="KAA0066444.1"/>
    </source>
</evidence>
<dbReference type="InterPro" id="IPR058353">
    <property type="entry name" value="DUF8040"/>
</dbReference>
<reference evidence="2 3" key="1">
    <citation type="submission" date="2019-08" db="EMBL/GenBank/DDBJ databases">
        <title>Draft genome sequences of two oriental melons (Cucumis melo L. var makuwa).</title>
        <authorList>
            <person name="Kwon S.-Y."/>
        </authorList>
    </citation>
    <scope>NUCLEOTIDE SEQUENCE [LARGE SCALE GENOMIC DNA]</scope>
    <source>
        <strain evidence="3">cv. SW 3</strain>
        <tissue evidence="2">Leaf</tissue>
    </source>
</reference>
<dbReference type="Proteomes" id="UP000321393">
    <property type="component" value="Unassembled WGS sequence"/>
</dbReference>
<dbReference type="OrthoDB" id="1740061at2759"/>
<sequence length="74" mass="8741">MDRRCFTILCHLQQTRAGLESTKHVEVEEMVALFIHVLAHDVKNRQIQRKFVKLDETVSQHFNMVLMAILQLHD</sequence>
<dbReference type="PANTHER" id="PTHR22930:SF281">
    <property type="entry name" value="NUCLEASE"/>
    <property type="match status" value="1"/>
</dbReference>
<evidence type="ECO:0000313" key="3">
    <source>
        <dbReference type="Proteomes" id="UP000321393"/>
    </source>
</evidence>
<dbReference type="EMBL" id="SSTE01000903">
    <property type="protein sequence ID" value="KAA0066444.1"/>
    <property type="molecule type" value="Genomic_DNA"/>
</dbReference>
<dbReference type="AlphaFoldDB" id="A0A5A7VGK8"/>
<organism evidence="2 3">
    <name type="scientific">Cucumis melo var. makuwa</name>
    <name type="common">Oriental melon</name>
    <dbReference type="NCBI Taxonomy" id="1194695"/>
    <lineage>
        <taxon>Eukaryota</taxon>
        <taxon>Viridiplantae</taxon>
        <taxon>Streptophyta</taxon>
        <taxon>Embryophyta</taxon>
        <taxon>Tracheophyta</taxon>
        <taxon>Spermatophyta</taxon>
        <taxon>Magnoliopsida</taxon>
        <taxon>eudicotyledons</taxon>
        <taxon>Gunneridae</taxon>
        <taxon>Pentapetalae</taxon>
        <taxon>rosids</taxon>
        <taxon>fabids</taxon>
        <taxon>Cucurbitales</taxon>
        <taxon>Cucurbitaceae</taxon>
        <taxon>Benincaseae</taxon>
        <taxon>Cucumis</taxon>
    </lineage>
</organism>
<protein>
    <submittedName>
        <fullName evidence="2">Nuclease HARBI1</fullName>
    </submittedName>
</protein>
<dbReference type="Pfam" id="PF26138">
    <property type="entry name" value="DUF8040"/>
    <property type="match status" value="1"/>
</dbReference>
<accession>A0A5A7VGK8</accession>